<keyword evidence="3" id="KW-0862">Zinc</keyword>
<proteinExistence type="predicted"/>
<evidence type="ECO:0000256" key="3">
    <source>
        <dbReference type="ARBA" id="ARBA00022833"/>
    </source>
</evidence>
<evidence type="ECO:0000259" key="6">
    <source>
        <dbReference type="PROSITE" id="PS50089"/>
    </source>
</evidence>
<sequence>MQYPGGSSTQTGKTATCNQASSRAKELEEQLDMALLAKQELVAEVKEHKINSAKSTLKHLEEYFTCPLCFEIMACPYALTPRNCGHTFCATCILKWFFSRLHKGCGGWHEAVDCPLCRSTLPHTPERTPRSTSCFPFTPNRTADIAIRGLIKTISHELASASTVAPNPLSDWFEDGHSKQEWSKRERAGRIEMSSIAAQWNVLKPTDFVNIKNRLEV</sequence>
<evidence type="ECO:0000256" key="4">
    <source>
        <dbReference type="PROSITE-ProRule" id="PRU00175"/>
    </source>
</evidence>
<keyword evidence="2 4" id="KW-0863">Zinc-finger</keyword>
<feature type="domain" description="RING-type" evidence="6">
    <location>
        <begin position="66"/>
        <end position="118"/>
    </location>
</feature>
<protein>
    <recommendedName>
        <fullName evidence="6">RING-type domain-containing protein</fullName>
    </recommendedName>
</protein>
<dbReference type="SUPFAM" id="SSF57850">
    <property type="entry name" value="RING/U-box"/>
    <property type="match status" value="1"/>
</dbReference>
<dbReference type="Gene3D" id="3.30.40.10">
    <property type="entry name" value="Zinc/RING finger domain, C3HC4 (zinc finger)"/>
    <property type="match status" value="1"/>
</dbReference>
<keyword evidence="5" id="KW-0175">Coiled coil</keyword>
<dbReference type="PROSITE" id="PS50089">
    <property type="entry name" value="ZF_RING_2"/>
    <property type="match status" value="1"/>
</dbReference>
<evidence type="ECO:0000313" key="8">
    <source>
        <dbReference type="Proteomes" id="UP000683000"/>
    </source>
</evidence>
<reference evidence="7" key="1">
    <citation type="submission" date="2021-03" db="EMBL/GenBank/DDBJ databases">
        <title>Evolutionary innovations through gain and loss of genes in the ectomycorrhizal Boletales.</title>
        <authorList>
            <person name="Wu G."/>
            <person name="Miyauchi S."/>
            <person name="Morin E."/>
            <person name="Yang Z.-L."/>
            <person name="Xu J."/>
            <person name="Martin F.M."/>
        </authorList>
    </citation>
    <scope>NUCLEOTIDE SEQUENCE</scope>
    <source>
        <strain evidence="7">BR01</strain>
    </source>
</reference>
<keyword evidence="1" id="KW-0479">Metal-binding</keyword>
<dbReference type="AlphaFoldDB" id="A0A8I2Z1B2"/>
<dbReference type="InterPro" id="IPR013083">
    <property type="entry name" value="Znf_RING/FYVE/PHD"/>
</dbReference>
<dbReference type="PROSITE" id="PS00518">
    <property type="entry name" value="ZF_RING_1"/>
    <property type="match status" value="1"/>
</dbReference>
<dbReference type="SMART" id="SM00184">
    <property type="entry name" value="RING"/>
    <property type="match status" value="1"/>
</dbReference>
<dbReference type="InterPro" id="IPR017907">
    <property type="entry name" value="Znf_RING_CS"/>
</dbReference>
<evidence type="ECO:0000256" key="1">
    <source>
        <dbReference type="ARBA" id="ARBA00022723"/>
    </source>
</evidence>
<dbReference type="OrthoDB" id="6105938at2759"/>
<name>A0A8I2Z1B2_9AGAM</name>
<evidence type="ECO:0000313" key="7">
    <source>
        <dbReference type="EMBL" id="KAG6381657.1"/>
    </source>
</evidence>
<dbReference type="GO" id="GO:0008270">
    <property type="term" value="F:zinc ion binding"/>
    <property type="evidence" value="ECO:0007669"/>
    <property type="project" value="UniProtKB-KW"/>
</dbReference>
<dbReference type="EMBL" id="JAGFBS010000001">
    <property type="protein sequence ID" value="KAG6381657.1"/>
    <property type="molecule type" value="Genomic_DNA"/>
</dbReference>
<evidence type="ECO:0000256" key="5">
    <source>
        <dbReference type="SAM" id="Coils"/>
    </source>
</evidence>
<dbReference type="Pfam" id="PF13445">
    <property type="entry name" value="zf-RING_UBOX"/>
    <property type="match status" value="1"/>
</dbReference>
<feature type="coiled-coil region" evidence="5">
    <location>
        <begin position="17"/>
        <end position="44"/>
    </location>
</feature>
<dbReference type="Proteomes" id="UP000683000">
    <property type="component" value="Unassembled WGS sequence"/>
</dbReference>
<accession>A0A8I2Z1B2</accession>
<evidence type="ECO:0000256" key="2">
    <source>
        <dbReference type="ARBA" id="ARBA00022771"/>
    </source>
</evidence>
<dbReference type="InterPro" id="IPR001841">
    <property type="entry name" value="Znf_RING"/>
</dbReference>
<comment type="caution">
    <text evidence="7">The sequence shown here is derived from an EMBL/GenBank/DDBJ whole genome shotgun (WGS) entry which is preliminary data.</text>
</comment>
<organism evidence="7 8">
    <name type="scientific">Boletus reticuloceps</name>
    <dbReference type="NCBI Taxonomy" id="495285"/>
    <lineage>
        <taxon>Eukaryota</taxon>
        <taxon>Fungi</taxon>
        <taxon>Dikarya</taxon>
        <taxon>Basidiomycota</taxon>
        <taxon>Agaricomycotina</taxon>
        <taxon>Agaricomycetes</taxon>
        <taxon>Agaricomycetidae</taxon>
        <taxon>Boletales</taxon>
        <taxon>Boletineae</taxon>
        <taxon>Boletaceae</taxon>
        <taxon>Boletoideae</taxon>
        <taxon>Boletus</taxon>
    </lineage>
</organism>
<dbReference type="InterPro" id="IPR027370">
    <property type="entry name" value="Znf-RING_euk"/>
</dbReference>
<gene>
    <name evidence="7" type="ORF">JVT61DRAFT_257</name>
</gene>
<keyword evidence="8" id="KW-1185">Reference proteome</keyword>